<dbReference type="Pfam" id="PF00578">
    <property type="entry name" value="AhpC-TSA"/>
    <property type="match status" value="1"/>
</dbReference>
<dbReference type="SUPFAM" id="SSF52833">
    <property type="entry name" value="Thioredoxin-like"/>
    <property type="match status" value="1"/>
</dbReference>
<dbReference type="GO" id="GO:0005506">
    <property type="term" value="F:iron ion binding"/>
    <property type="evidence" value="ECO:0007669"/>
    <property type="project" value="InterPro"/>
</dbReference>
<dbReference type="SMART" id="SM00702">
    <property type="entry name" value="P4Hc"/>
    <property type="match status" value="1"/>
</dbReference>
<dbReference type="Pfam" id="PF13640">
    <property type="entry name" value="2OG-FeII_Oxy_3"/>
    <property type="match status" value="1"/>
</dbReference>
<feature type="domain" description="Fe2OG dioxygenase" evidence="8">
    <location>
        <begin position="239"/>
        <end position="338"/>
    </location>
</feature>
<evidence type="ECO:0000256" key="1">
    <source>
        <dbReference type="ARBA" id="ARBA00001961"/>
    </source>
</evidence>
<dbReference type="Proteomes" id="UP000555756">
    <property type="component" value="Unassembled WGS sequence"/>
</dbReference>
<comment type="caution">
    <text evidence="9">The sequence shown here is derived from an EMBL/GenBank/DDBJ whole genome shotgun (WGS) entry which is preliminary data.</text>
</comment>
<keyword evidence="3" id="KW-0847">Vitamin C</keyword>
<dbReference type="GO" id="GO:0031418">
    <property type="term" value="F:L-ascorbic acid binding"/>
    <property type="evidence" value="ECO:0007669"/>
    <property type="project" value="UniProtKB-KW"/>
</dbReference>
<evidence type="ECO:0000313" key="9">
    <source>
        <dbReference type="EMBL" id="MBB2188826.1"/>
    </source>
</evidence>
<dbReference type="InterPro" id="IPR000866">
    <property type="entry name" value="AhpC/TSA"/>
</dbReference>
<dbReference type="InterPro" id="IPR044862">
    <property type="entry name" value="Pro_4_hyd_alph_FE2OG_OXY"/>
</dbReference>
<dbReference type="GO" id="GO:0016209">
    <property type="term" value="F:antioxidant activity"/>
    <property type="evidence" value="ECO:0007669"/>
    <property type="project" value="InterPro"/>
</dbReference>
<keyword evidence="6" id="KW-0408">Iron</keyword>
<keyword evidence="4" id="KW-0223">Dioxygenase</keyword>
<dbReference type="GO" id="GO:0051213">
    <property type="term" value="F:dioxygenase activity"/>
    <property type="evidence" value="ECO:0007669"/>
    <property type="project" value="UniProtKB-KW"/>
</dbReference>
<evidence type="ECO:0000256" key="5">
    <source>
        <dbReference type="ARBA" id="ARBA00023002"/>
    </source>
</evidence>
<gene>
    <name evidence="9" type="ORF">HLH34_02450</name>
</gene>
<keyword evidence="5" id="KW-0560">Oxidoreductase</keyword>
<keyword evidence="10" id="KW-1185">Reference proteome</keyword>
<evidence type="ECO:0000256" key="6">
    <source>
        <dbReference type="ARBA" id="ARBA00023004"/>
    </source>
</evidence>
<reference evidence="9 10" key="1">
    <citation type="submission" date="2020-04" db="EMBL/GenBank/DDBJ databases">
        <title>Description of novel Gluconacetobacter.</title>
        <authorList>
            <person name="Sombolestani A."/>
        </authorList>
    </citation>
    <scope>NUCLEOTIDE SEQUENCE [LARGE SCALE GENOMIC DNA]</scope>
    <source>
        <strain evidence="9 10">LMG 21311</strain>
    </source>
</reference>
<keyword evidence="2" id="KW-0479">Metal-binding</keyword>
<dbReference type="GO" id="GO:0016705">
    <property type="term" value="F:oxidoreductase activity, acting on paired donors, with incorporation or reduction of molecular oxygen"/>
    <property type="evidence" value="ECO:0007669"/>
    <property type="project" value="InterPro"/>
</dbReference>
<feature type="domain" description="Thioredoxin" evidence="7">
    <location>
        <begin position="7"/>
        <end position="150"/>
    </location>
</feature>
<dbReference type="RefSeq" id="WP_183118028.1">
    <property type="nucleotide sequence ID" value="NZ_JABEQF010000002.1"/>
</dbReference>
<dbReference type="Gene3D" id="2.60.120.620">
    <property type="entry name" value="q2cbj1_9rhob like domain"/>
    <property type="match status" value="1"/>
</dbReference>
<evidence type="ECO:0000259" key="7">
    <source>
        <dbReference type="PROSITE" id="PS51352"/>
    </source>
</evidence>
<dbReference type="PROSITE" id="PS51352">
    <property type="entry name" value="THIOREDOXIN_2"/>
    <property type="match status" value="1"/>
</dbReference>
<protein>
    <submittedName>
        <fullName evidence="9">Redoxin domain-containing protein</fullName>
    </submittedName>
</protein>
<dbReference type="EMBL" id="JABEQF010000002">
    <property type="protein sequence ID" value="MBB2188826.1"/>
    <property type="molecule type" value="Genomic_DNA"/>
</dbReference>
<evidence type="ECO:0000259" key="8">
    <source>
        <dbReference type="PROSITE" id="PS51471"/>
    </source>
</evidence>
<accession>A0A7W4JQ39</accession>
<dbReference type="PROSITE" id="PS51471">
    <property type="entry name" value="FE2OG_OXY"/>
    <property type="match status" value="1"/>
</dbReference>
<sequence>MSSARPLFVGDPAPWFTQRCTTPFGTYSFDMAAGRYIVLFFFASSTEPAVAAALEAVMRDRAIMDGANCHFFGISTDPADEDRLHETLPGIRFFRDGDRKATDLYGLSPGDAPRWFILDPMLRISATWIDAPGVARQVMDLLRRVPPVTTRSPNIPVPALMLPDVFEPEFCQRLIAYYTAQETRQSAIFTERQPGQSVPVTDLGFKRRRDCTLADRTLVGQVQARIIRRVAPEIHKVFQFNATQMERLILACYDSSDRGCFGAHRDNTVAAAAHRRFAVSITLNDDFEGGELSFPEFGGPGFCPPAGGALIFSCGLLHAVAPVTRGRRFACLPFVYDDAAAELKKANRAAATRTETV</sequence>
<evidence type="ECO:0000256" key="4">
    <source>
        <dbReference type="ARBA" id="ARBA00022964"/>
    </source>
</evidence>
<evidence type="ECO:0000313" key="10">
    <source>
        <dbReference type="Proteomes" id="UP000555756"/>
    </source>
</evidence>
<dbReference type="InterPro" id="IPR013766">
    <property type="entry name" value="Thioredoxin_domain"/>
</dbReference>
<evidence type="ECO:0000256" key="2">
    <source>
        <dbReference type="ARBA" id="ARBA00022723"/>
    </source>
</evidence>
<comment type="cofactor">
    <cofactor evidence="1">
        <name>L-ascorbate</name>
        <dbReference type="ChEBI" id="CHEBI:38290"/>
    </cofactor>
</comment>
<dbReference type="InterPro" id="IPR006620">
    <property type="entry name" value="Pro_4_hyd_alph"/>
</dbReference>
<dbReference type="InterPro" id="IPR036249">
    <property type="entry name" value="Thioredoxin-like_sf"/>
</dbReference>
<proteinExistence type="predicted"/>
<dbReference type="AlphaFoldDB" id="A0A7W4JQ39"/>
<organism evidence="9 10">
    <name type="scientific">Gluconacetobacter azotocaptans</name>
    <dbReference type="NCBI Taxonomy" id="142834"/>
    <lineage>
        <taxon>Bacteria</taxon>
        <taxon>Pseudomonadati</taxon>
        <taxon>Pseudomonadota</taxon>
        <taxon>Alphaproteobacteria</taxon>
        <taxon>Acetobacterales</taxon>
        <taxon>Acetobacteraceae</taxon>
        <taxon>Gluconacetobacter</taxon>
    </lineage>
</organism>
<dbReference type="Gene3D" id="3.40.30.10">
    <property type="entry name" value="Glutaredoxin"/>
    <property type="match status" value="1"/>
</dbReference>
<dbReference type="InterPro" id="IPR005123">
    <property type="entry name" value="Oxoglu/Fe-dep_dioxygenase_dom"/>
</dbReference>
<name>A0A7W4JQ39_9PROT</name>
<evidence type="ECO:0000256" key="3">
    <source>
        <dbReference type="ARBA" id="ARBA00022896"/>
    </source>
</evidence>